<gene>
    <name evidence="1" type="ORF">Tco_0992148</name>
</gene>
<name>A0ABQ5F2C7_9ASTR</name>
<reference evidence="1" key="1">
    <citation type="journal article" date="2022" name="Int. J. Mol. Sci.">
        <title>Draft Genome of Tanacetum Coccineum: Genomic Comparison of Closely Related Tanacetum-Family Plants.</title>
        <authorList>
            <person name="Yamashiro T."/>
            <person name="Shiraishi A."/>
            <person name="Nakayama K."/>
            <person name="Satake H."/>
        </authorList>
    </citation>
    <scope>NUCLEOTIDE SEQUENCE</scope>
</reference>
<reference evidence="1" key="2">
    <citation type="submission" date="2022-01" db="EMBL/GenBank/DDBJ databases">
        <authorList>
            <person name="Yamashiro T."/>
            <person name="Shiraishi A."/>
            <person name="Satake H."/>
            <person name="Nakayama K."/>
        </authorList>
    </citation>
    <scope>NUCLEOTIDE SEQUENCE</scope>
</reference>
<comment type="caution">
    <text evidence="1">The sequence shown here is derived from an EMBL/GenBank/DDBJ whole genome shotgun (WGS) entry which is preliminary data.</text>
</comment>
<organism evidence="1 2">
    <name type="scientific">Tanacetum coccineum</name>
    <dbReference type="NCBI Taxonomy" id="301880"/>
    <lineage>
        <taxon>Eukaryota</taxon>
        <taxon>Viridiplantae</taxon>
        <taxon>Streptophyta</taxon>
        <taxon>Embryophyta</taxon>
        <taxon>Tracheophyta</taxon>
        <taxon>Spermatophyta</taxon>
        <taxon>Magnoliopsida</taxon>
        <taxon>eudicotyledons</taxon>
        <taxon>Gunneridae</taxon>
        <taxon>Pentapetalae</taxon>
        <taxon>asterids</taxon>
        <taxon>campanulids</taxon>
        <taxon>Asterales</taxon>
        <taxon>Asteraceae</taxon>
        <taxon>Asteroideae</taxon>
        <taxon>Anthemideae</taxon>
        <taxon>Anthemidinae</taxon>
        <taxon>Tanacetum</taxon>
    </lineage>
</organism>
<accession>A0ABQ5F2C7</accession>
<evidence type="ECO:0000313" key="1">
    <source>
        <dbReference type="EMBL" id="GJT57094.1"/>
    </source>
</evidence>
<proteinExistence type="predicted"/>
<dbReference type="EMBL" id="BQNB010016903">
    <property type="protein sequence ID" value="GJT57094.1"/>
    <property type="molecule type" value="Genomic_DNA"/>
</dbReference>
<keyword evidence="2" id="KW-1185">Reference proteome</keyword>
<protein>
    <submittedName>
        <fullName evidence="1">Uncharacterized protein</fullName>
    </submittedName>
</protein>
<dbReference type="Proteomes" id="UP001151760">
    <property type="component" value="Unassembled WGS sequence"/>
</dbReference>
<sequence>MISVLFHIDQSPPQDLDFECHFKLLQRETNHTLEELLRTLKPNPPVDEEEPDGSDDYIEVPFDDEQIQRQHYITQVTPPAYKPSLPFLTTMEPADALLMGG</sequence>
<evidence type="ECO:0000313" key="2">
    <source>
        <dbReference type="Proteomes" id="UP001151760"/>
    </source>
</evidence>